<feature type="compositionally biased region" description="Low complexity" evidence="2">
    <location>
        <begin position="89"/>
        <end position="104"/>
    </location>
</feature>
<evidence type="ECO:0000313" key="4">
    <source>
        <dbReference type="EMBL" id="MBW0134194.1"/>
    </source>
</evidence>
<evidence type="ECO:0000256" key="1">
    <source>
        <dbReference type="PROSITE-ProRule" id="PRU01373"/>
    </source>
</evidence>
<dbReference type="RefSeq" id="WP_218615930.1">
    <property type="nucleotide sequence ID" value="NZ_JADQDK010000001.1"/>
</dbReference>
<dbReference type="Proteomes" id="UP000694287">
    <property type="component" value="Unassembled WGS sequence"/>
</dbReference>
<feature type="domain" description="L,D-TPase catalytic" evidence="3">
    <location>
        <begin position="132"/>
        <end position="239"/>
    </location>
</feature>
<dbReference type="PROSITE" id="PS52029">
    <property type="entry name" value="LD_TPASE"/>
    <property type="match status" value="1"/>
</dbReference>
<accession>A0ABS6UPP4</accession>
<protein>
    <submittedName>
        <fullName evidence="4">L,D-transpeptidase</fullName>
    </submittedName>
</protein>
<comment type="caution">
    <text evidence="4">The sequence shown here is derived from an EMBL/GenBank/DDBJ whole genome shotgun (WGS) entry which is preliminary data.</text>
</comment>
<keyword evidence="1" id="KW-0961">Cell wall biogenesis/degradation</keyword>
<gene>
    <name evidence="4" type="ORF">I4I81_07995</name>
</gene>
<evidence type="ECO:0000259" key="3">
    <source>
        <dbReference type="PROSITE" id="PS52029"/>
    </source>
</evidence>
<dbReference type="CDD" id="cd16913">
    <property type="entry name" value="YkuD_like"/>
    <property type="match status" value="1"/>
</dbReference>
<dbReference type="PANTHER" id="PTHR30582">
    <property type="entry name" value="L,D-TRANSPEPTIDASE"/>
    <property type="match status" value="1"/>
</dbReference>
<reference evidence="4 5" key="1">
    <citation type="submission" date="2020-11" db="EMBL/GenBank/DDBJ databases">
        <title>Pseudonocardia abyssalis sp. nov. and Pseudonocardia oceani sp. nov., description and phylogenomic analysis of two novel actinomycetes isolated from the deep Southern Ocean.</title>
        <authorList>
            <person name="Parra J."/>
        </authorList>
    </citation>
    <scope>NUCLEOTIDE SEQUENCE [LARGE SCALE GENOMIC DNA]</scope>
    <source>
        <strain evidence="4 5">KRD-168</strain>
    </source>
</reference>
<sequence>MRAHPQGARGAAIGAALAAIVSTVLVGVGFGVGAAEEAPVSVPAAQAAPVVPAPARPAPERAPLEEPAAAPATEAAPESAPESARRSAPEPAASTGAGTSAPAATREAPVSVPVRSAASAQFVPGTPCTVTARACVDLAGRTSWLIENGAVRRGPVPVMIGDEIDPTPQGTFQVEWKAEQWTSREYLTQMPYAVFFAEGGIAFHEGPQDTNSAGCVKLTHENAMAWFEYLQVGDEVQIR</sequence>
<dbReference type="EMBL" id="JADQDK010000001">
    <property type="protein sequence ID" value="MBW0134194.1"/>
    <property type="molecule type" value="Genomic_DNA"/>
</dbReference>
<feature type="active site" description="Nucleophile" evidence="1">
    <location>
        <position position="215"/>
    </location>
</feature>
<dbReference type="Pfam" id="PF03734">
    <property type="entry name" value="YkuD"/>
    <property type="match status" value="1"/>
</dbReference>
<dbReference type="InterPro" id="IPR050979">
    <property type="entry name" value="LD-transpeptidase"/>
</dbReference>
<dbReference type="PANTHER" id="PTHR30582:SF33">
    <property type="entry name" value="EXPORTED PROTEIN"/>
    <property type="match status" value="1"/>
</dbReference>
<feature type="active site" description="Proton donor/acceptor" evidence="1">
    <location>
        <position position="204"/>
    </location>
</feature>
<evidence type="ECO:0000256" key="2">
    <source>
        <dbReference type="SAM" id="MobiDB-lite"/>
    </source>
</evidence>
<comment type="pathway">
    <text evidence="1">Cell wall biogenesis; peptidoglycan biosynthesis.</text>
</comment>
<feature type="region of interest" description="Disordered" evidence="2">
    <location>
        <begin position="53"/>
        <end position="108"/>
    </location>
</feature>
<feature type="compositionally biased region" description="Low complexity" evidence="2">
    <location>
        <begin position="65"/>
        <end position="82"/>
    </location>
</feature>
<keyword evidence="1" id="KW-0133">Cell shape</keyword>
<proteinExistence type="predicted"/>
<dbReference type="InterPro" id="IPR005490">
    <property type="entry name" value="LD_TPept_cat_dom"/>
</dbReference>
<name>A0ABS6UPP4_9PSEU</name>
<organism evidence="4 5">
    <name type="scientific">Pseudonocardia abyssalis</name>
    <dbReference type="NCBI Taxonomy" id="2792008"/>
    <lineage>
        <taxon>Bacteria</taxon>
        <taxon>Bacillati</taxon>
        <taxon>Actinomycetota</taxon>
        <taxon>Actinomycetes</taxon>
        <taxon>Pseudonocardiales</taxon>
        <taxon>Pseudonocardiaceae</taxon>
        <taxon>Pseudonocardia</taxon>
    </lineage>
</organism>
<evidence type="ECO:0000313" key="5">
    <source>
        <dbReference type="Proteomes" id="UP000694287"/>
    </source>
</evidence>
<keyword evidence="5" id="KW-1185">Reference proteome</keyword>
<keyword evidence="1" id="KW-0573">Peptidoglycan synthesis</keyword>